<dbReference type="Pfam" id="PF07261">
    <property type="entry name" value="DnaB_2"/>
    <property type="match status" value="1"/>
</dbReference>
<evidence type="ECO:0000259" key="3">
    <source>
        <dbReference type="Pfam" id="PF07261"/>
    </source>
</evidence>
<dbReference type="PANTHER" id="PTHR37293">
    <property type="entry name" value="PHAGE REPLICATION PROTEIN-RELATED"/>
    <property type="match status" value="1"/>
</dbReference>
<organism evidence="4">
    <name type="scientific">Macrococcus psychrotolerans</name>
    <dbReference type="NCBI Taxonomy" id="3039389"/>
    <lineage>
        <taxon>Bacteria</taxon>
        <taxon>Bacillati</taxon>
        <taxon>Bacillota</taxon>
        <taxon>Bacilli</taxon>
        <taxon>Bacillales</taxon>
        <taxon>Staphylococcaceae</taxon>
        <taxon>Macrococcus</taxon>
    </lineage>
</organism>
<feature type="compositionally biased region" description="Low complexity" evidence="2">
    <location>
        <begin position="144"/>
        <end position="165"/>
    </location>
</feature>
<feature type="compositionally biased region" description="Basic and acidic residues" evidence="2">
    <location>
        <begin position="308"/>
        <end position="335"/>
    </location>
</feature>
<evidence type="ECO:0000313" key="4">
    <source>
        <dbReference type="EMBL" id="QYA32276.1"/>
    </source>
</evidence>
<dbReference type="EMBL" id="CP079955">
    <property type="protein sequence ID" value="QYA32276.1"/>
    <property type="molecule type" value="Genomic_DNA"/>
</dbReference>
<dbReference type="NCBIfam" id="TIGR01446">
    <property type="entry name" value="DnaD_dom"/>
    <property type="match status" value="1"/>
</dbReference>
<proteinExistence type="inferred from homology"/>
<feature type="domain" description="DnaB/C C-terminal" evidence="3">
    <location>
        <begin position="192"/>
        <end position="259"/>
    </location>
</feature>
<comment type="similarity">
    <text evidence="1">Belongs to the DnaB/DnaD family.</text>
</comment>
<evidence type="ECO:0000256" key="2">
    <source>
        <dbReference type="SAM" id="MobiDB-lite"/>
    </source>
</evidence>
<dbReference type="InterPro" id="IPR053162">
    <property type="entry name" value="DnaD"/>
</dbReference>
<reference evidence="4" key="1">
    <citation type="submission" date="2021-07" db="EMBL/GenBank/DDBJ databases">
        <title>Prevalence and characterization of methicillin-resistant Macrococcus spp. in food producing animals and meat in Switzerland in 2019.</title>
        <authorList>
            <person name="Keller J.E."/>
            <person name="Schwendener S."/>
            <person name="Neuenschwander J."/>
            <person name="Overesch G."/>
            <person name="Perreten V."/>
        </authorList>
    </citation>
    <scope>NUCLEOTIDE SEQUENCE</scope>
    <source>
        <strain evidence="4">19Msa1099</strain>
    </source>
</reference>
<sequence>MSEQIIESNIQGYGLVFKSVMKDTSIDIEAKALYAYLSSYAGSSSTAFPGVELICGELNISERRFKKYRKQLEDAGYLTVTRKRTSNGFSNNIYHINHALVSGQNSIGTKQHDNNIVSGQNVTLQNVPVQNVSTQNVSEQNVGTKNNSLKNNSLKNNNITNNSTTNDKDVNIDKEEQVVVEQDDKEFASVYKFYTENINPIVNNTTVTFMSDDLKEFGMDLVMYAMEQAALNNITRYAYIQSILKRCKAENIKTREQAEFKALEKARQRGNYKNNNQSKEMTPEWINKPSDEVPAHNNSNELSDDELEKEREKLRKELEESAREFEGEGGIERHA</sequence>
<accession>A0AAT9P4Z2</accession>
<name>A0AAT9P4Z2_9STAP</name>
<feature type="compositionally biased region" description="Polar residues" evidence="2">
    <location>
        <begin position="271"/>
        <end position="280"/>
    </location>
</feature>
<protein>
    <submittedName>
        <fullName evidence="4">DnaD domain protein</fullName>
    </submittedName>
</protein>
<feature type="region of interest" description="Disordered" evidence="2">
    <location>
        <begin position="268"/>
        <end position="335"/>
    </location>
</feature>
<dbReference type="Pfam" id="PF13730">
    <property type="entry name" value="HTH_36"/>
    <property type="match status" value="1"/>
</dbReference>
<dbReference type="PANTHER" id="PTHR37293:SF5">
    <property type="entry name" value="DNA REPLICATION PROTEIN"/>
    <property type="match status" value="1"/>
</dbReference>
<dbReference type="AlphaFoldDB" id="A0AAT9P4Z2"/>
<dbReference type="InterPro" id="IPR006343">
    <property type="entry name" value="DnaB/C_C"/>
</dbReference>
<feature type="region of interest" description="Disordered" evidence="2">
    <location>
        <begin position="135"/>
        <end position="168"/>
    </location>
</feature>
<gene>
    <name evidence="4" type="ORF">KYI10_07745</name>
</gene>
<evidence type="ECO:0000256" key="1">
    <source>
        <dbReference type="ARBA" id="ARBA00093462"/>
    </source>
</evidence>